<dbReference type="CDD" id="cd08556">
    <property type="entry name" value="GDPD"/>
    <property type="match status" value="1"/>
</dbReference>
<reference evidence="6" key="1">
    <citation type="journal article" date="2016" name="Nature">
        <title>The genome of the seagrass Zostera marina reveals angiosperm adaptation to the sea.</title>
        <authorList>
            <person name="Olsen J.L."/>
            <person name="Rouze P."/>
            <person name="Verhelst B."/>
            <person name="Lin Y.-C."/>
            <person name="Bayer T."/>
            <person name="Collen J."/>
            <person name="Dattolo E."/>
            <person name="De Paoli E."/>
            <person name="Dittami S."/>
            <person name="Maumus F."/>
            <person name="Michel G."/>
            <person name="Kersting A."/>
            <person name="Lauritano C."/>
            <person name="Lohaus R."/>
            <person name="Toepel M."/>
            <person name="Tonon T."/>
            <person name="Vanneste K."/>
            <person name="Amirebrahimi M."/>
            <person name="Brakel J."/>
            <person name="Bostroem C."/>
            <person name="Chovatia M."/>
            <person name="Grimwood J."/>
            <person name="Jenkins J.W."/>
            <person name="Jueterbock A."/>
            <person name="Mraz A."/>
            <person name="Stam W.T."/>
            <person name="Tice H."/>
            <person name="Bornberg-Bauer E."/>
            <person name="Green P.J."/>
            <person name="Pearson G.A."/>
            <person name="Procaccini G."/>
            <person name="Duarte C.M."/>
            <person name="Schmutz J."/>
            <person name="Reusch T.B.H."/>
            <person name="Van de Peer Y."/>
        </authorList>
    </citation>
    <scope>NUCLEOTIDE SEQUENCE [LARGE SCALE GENOMIC DNA]</scope>
    <source>
        <strain evidence="6">cv. Finnish</strain>
    </source>
</reference>
<feature type="non-terminal residue" evidence="5">
    <location>
        <position position="1"/>
    </location>
</feature>
<sequence length="181" mass="20393">INELDARHQKPIKIKKQQVPTLEDALKLISKSVRVVILDAKIGPPLYEKGLAEDILSIVKKTNCRNCVIWSKSDSLVAKIIKLTRDIAVGYVIMNDPSTGAQRKYTRIRSADVVGVYHPLIDEKLVKTLHWSKKKVYAWTVDDVSSMHRVLRQNIDAIITGKPSLLQDLMENIQIECGKPG</sequence>
<dbReference type="Pfam" id="PF03009">
    <property type="entry name" value="GDPD"/>
    <property type="match status" value="1"/>
</dbReference>
<accession>A0A0K9P1Q1</accession>
<dbReference type="PANTHER" id="PTHR47449">
    <property type="entry name" value="GLYCEROPHOSPHODIESTER PHOSPHODIESTERASE GDPD4"/>
    <property type="match status" value="1"/>
</dbReference>
<evidence type="ECO:0000313" key="6">
    <source>
        <dbReference type="Proteomes" id="UP000036987"/>
    </source>
</evidence>
<keyword evidence="2" id="KW-0319">Glycerol metabolism</keyword>
<dbReference type="STRING" id="29655.A0A0K9P1Q1"/>
<evidence type="ECO:0000259" key="4">
    <source>
        <dbReference type="Pfam" id="PF03009"/>
    </source>
</evidence>
<gene>
    <name evidence="5" type="ORF">ZOSMA_48G00660</name>
</gene>
<evidence type="ECO:0000256" key="1">
    <source>
        <dbReference type="ARBA" id="ARBA00012247"/>
    </source>
</evidence>
<dbReference type="EMBL" id="LFYR01001410">
    <property type="protein sequence ID" value="KMZ62147.1"/>
    <property type="molecule type" value="Genomic_DNA"/>
</dbReference>
<dbReference type="GO" id="GO:0006629">
    <property type="term" value="P:lipid metabolic process"/>
    <property type="evidence" value="ECO:0007669"/>
    <property type="project" value="InterPro"/>
</dbReference>
<dbReference type="Gene3D" id="3.20.20.190">
    <property type="entry name" value="Phosphatidylinositol (PI) phosphodiesterase"/>
    <property type="match status" value="1"/>
</dbReference>
<comment type="caution">
    <text evidence="5">The sequence shown here is derived from an EMBL/GenBank/DDBJ whole genome shotgun (WGS) entry which is preliminary data.</text>
</comment>
<dbReference type="PANTHER" id="PTHR47449:SF2">
    <property type="entry name" value="GLYCEROPHOSPHODIESTER PHOSPHODIESTERASE GDPD4"/>
    <property type="match status" value="1"/>
</dbReference>
<evidence type="ECO:0000256" key="2">
    <source>
        <dbReference type="ARBA" id="ARBA00022798"/>
    </source>
</evidence>
<proteinExistence type="predicted"/>
<name>A0A0K9P1Q1_ZOSMR</name>
<dbReference type="GO" id="GO:0008889">
    <property type="term" value="F:glycerophosphodiester phosphodiesterase activity"/>
    <property type="evidence" value="ECO:0007669"/>
    <property type="project" value="UniProtKB-EC"/>
</dbReference>
<dbReference type="InterPro" id="IPR044236">
    <property type="entry name" value="GDPD4"/>
</dbReference>
<feature type="domain" description="GP-PDE" evidence="4">
    <location>
        <begin position="2"/>
        <end position="163"/>
    </location>
</feature>
<organism evidence="5 6">
    <name type="scientific">Zostera marina</name>
    <name type="common">Eelgrass</name>
    <dbReference type="NCBI Taxonomy" id="29655"/>
    <lineage>
        <taxon>Eukaryota</taxon>
        <taxon>Viridiplantae</taxon>
        <taxon>Streptophyta</taxon>
        <taxon>Embryophyta</taxon>
        <taxon>Tracheophyta</taxon>
        <taxon>Spermatophyta</taxon>
        <taxon>Magnoliopsida</taxon>
        <taxon>Liliopsida</taxon>
        <taxon>Zosteraceae</taxon>
        <taxon>Zostera</taxon>
    </lineage>
</organism>
<dbReference type="Proteomes" id="UP000036987">
    <property type="component" value="Unassembled WGS sequence"/>
</dbReference>
<dbReference type="AlphaFoldDB" id="A0A0K9P1Q1"/>
<dbReference type="EC" id="3.1.4.46" evidence="1"/>
<dbReference type="OrthoDB" id="1058301at2759"/>
<dbReference type="SUPFAM" id="SSF51695">
    <property type="entry name" value="PLC-like phosphodiesterases"/>
    <property type="match status" value="1"/>
</dbReference>
<dbReference type="InterPro" id="IPR017946">
    <property type="entry name" value="PLC-like_Pdiesterase_TIM-brl"/>
</dbReference>
<keyword evidence="6" id="KW-1185">Reference proteome</keyword>
<comment type="catalytic activity">
    <reaction evidence="3">
        <text>a sn-glycero-3-phosphodiester + H2O = an alcohol + sn-glycerol 3-phosphate + H(+)</text>
        <dbReference type="Rhea" id="RHEA:12969"/>
        <dbReference type="ChEBI" id="CHEBI:15377"/>
        <dbReference type="ChEBI" id="CHEBI:15378"/>
        <dbReference type="ChEBI" id="CHEBI:30879"/>
        <dbReference type="ChEBI" id="CHEBI:57597"/>
        <dbReference type="ChEBI" id="CHEBI:83408"/>
        <dbReference type="EC" id="3.1.4.46"/>
    </reaction>
</comment>
<evidence type="ECO:0000256" key="3">
    <source>
        <dbReference type="ARBA" id="ARBA00047512"/>
    </source>
</evidence>
<protein>
    <recommendedName>
        <fullName evidence="1">glycerophosphodiester phosphodiesterase</fullName>
        <ecNumber evidence="1">3.1.4.46</ecNumber>
    </recommendedName>
</protein>
<dbReference type="InterPro" id="IPR030395">
    <property type="entry name" value="GP_PDE_dom"/>
</dbReference>
<evidence type="ECO:0000313" key="5">
    <source>
        <dbReference type="EMBL" id="KMZ62147.1"/>
    </source>
</evidence>
<dbReference type="GO" id="GO:0006071">
    <property type="term" value="P:glycerol metabolic process"/>
    <property type="evidence" value="ECO:0007669"/>
    <property type="project" value="UniProtKB-KW"/>
</dbReference>